<dbReference type="InterPro" id="IPR036249">
    <property type="entry name" value="Thioredoxin-like_sf"/>
</dbReference>
<dbReference type="SUPFAM" id="SSF52833">
    <property type="entry name" value="Thioredoxin-like"/>
    <property type="match status" value="1"/>
</dbReference>
<gene>
    <name evidence="2" type="ORF">A3K52_00705</name>
</gene>
<sequence>MKFSKQNVFFGIVILILVGLIVNELMSKKDIVVKEDTQAQVVTPGGADETPQVKKADKIIVANFHATARCASCTALGRLSEKTVIEQFTNEIANGKIEFKSINVDLPENEEIAKLYQATGSSLYINAIKDGKNNIVQNMKVWQYLSDDQAFVNYLEAQLKALL</sequence>
<dbReference type="Gene3D" id="3.40.30.10">
    <property type="entry name" value="Glutaredoxin"/>
    <property type="match status" value="1"/>
</dbReference>
<reference evidence="2 3" key="1">
    <citation type="journal article" date="2016" name="Nat. Commun.">
        <title>Thousands of microbial genomes shed light on interconnected biogeochemical processes in an aquifer system.</title>
        <authorList>
            <person name="Anantharaman K."/>
            <person name="Brown C.T."/>
            <person name="Hug L.A."/>
            <person name="Sharon I."/>
            <person name="Castelle C.J."/>
            <person name="Probst A.J."/>
            <person name="Thomas B.C."/>
            <person name="Singh A."/>
            <person name="Wilkins M.J."/>
            <person name="Karaoz U."/>
            <person name="Brodie E.L."/>
            <person name="Williams K.H."/>
            <person name="Hubbard S.S."/>
            <person name="Banfield J.F."/>
        </authorList>
    </citation>
    <scope>NUCLEOTIDE SEQUENCE [LARGE SCALE GENOMIC DNA]</scope>
</reference>
<dbReference type="Proteomes" id="UP000177050">
    <property type="component" value="Unassembled WGS sequence"/>
</dbReference>
<organism evidence="2 3">
    <name type="scientific">Candidatus Roizmanbacteria bacterium RIFOXYD1_FULL_38_12</name>
    <dbReference type="NCBI Taxonomy" id="1802093"/>
    <lineage>
        <taxon>Bacteria</taxon>
        <taxon>Candidatus Roizmaniibacteriota</taxon>
    </lineage>
</organism>
<evidence type="ECO:0000313" key="2">
    <source>
        <dbReference type="EMBL" id="OGK73302.1"/>
    </source>
</evidence>
<name>A0A1F7KZI9_9BACT</name>
<dbReference type="AlphaFoldDB" id="A0A1F7KZI9"/>
<dbReference type="EMBL" id="MGBR01000001">
    <property type="protein sequence ID" value="OGK73302.1"/>
    <property type="molecule type" value="Genomic_DNA"/>
</dbReference>
<keyword evidence="1" id="KW-0812">Transmembrane</keyword>
<dbReference type="InterPro" id="IPR047698">
    <property type="entry name" value="ArsF-like"/>
</dbReference>
<keyword evidence="1" id="KW-0472">Membrane</keyword>
<feature type="transmembrane region" description="Helical" evidence="1">
    <location>
        <begin position="6"/>
        <end position="26"/>
    </location>
</feature>
<protein>
    <recommendedName>
        <fullName evidence="4">Thioredoxin domain-containing protein</fullName>
    </recommendedName>
</protein>
<proteinExistence type="predicted"/>
<comment type="caution">
    <text evidence="2">The sequence shown here is derived from an EMBL/GenBank/DDBJ whole genome shotgun (WGS) entry which is preliminary data.</text>
</comment>
<accession>A0A1F7KZI9</accession>
<evidence type="ECO:0000256" key="1">
    <source>
        <dbReference type="SAM" id="Phobius"/>
    </source>
</evidence>
<evidence type="ECO:0008006" key="4">
    <source>
        <dbReference type="Google" id="ProtNLM"/>
    </source>
</evidence>
<dbReference type="NCBIfam" id="NF040494">
    <property type="entry name" value="nitrored_ArsF"/>
    <property type="match status" value="1"/>
</dbReference>
<keyword evidence="1" id="KW-1133">Transmembrane helix</keyword>
<evidence type="ECO:0000313" key="3">
    <source>
        <dbReference type="Proteomes" id="UP000177050"/>
    </source>
</evidence>